<dbReference type="GO" id="GO:0005741">
    <property type="term" value="C:mitochondrial outer membrane"/>
    <property type="evidence" value="ECO:0007669"/>
    <property type="project" value="TreeGrafter"/>
</dbReference>
<dbReference type="RefSeq" id="XP_064668915.1">
    <property type="nucleotide sequence ID" value="XM_064812689.1"/>
</dbReference>
<dbReference type="InterPro" id="IPR036291">
    <property type="entry name" value="NAD(P)-bd_dom_sf"/>
</dbReference>
<comment type="similarity">
    <text evidence="6">Belongs to the short-chain dehydrogenases/reductases (SDR) family. ERG27 subfamily.</text>
</comment>
<evidence type="ECO:0000256" key="2">
    <source>
        <dbReference type="ARBA" id="ARBA00022857"/>
    </source>
</evidence>
<reference evidence="8" key="2">
    <citation type="submission" date="2023-05" db="EMBL/GenBank/DDBJ databases">
        <authorList>
            <consortium name="Lawrence Berkeley National Laboratory"/>
            <person name="Steindorff A."/>
            <person name="Hensen N."/>
            <person name="Bonometti L."/>
            <person name="Westerberg I."/>
            <person name="Brannstrom I.O."/>
            <person name="Guillou S."/>
            <person name="Cros-Aarteil S."/>
            <person name="Calhoun S."/>
            <person name="Haridas S."/>
            <person name="Kuo A."/>
            <person name="Mondo S."/>
            <person name="Pangilinan J."/>
            <person name="Riley R."/>
            <person name="Labutti K."/>
            <person name="Andreopoulos B."/>
            <person name="Lipzen A."/>
            <person name="Chen C."/>
            <person name="Yanf M."/>
            <person name="Daum C."/>
            <person name="Ng V."/>
            <person name="Clum A."/>
            <person name="Ohm R."/>
            <person name="Martin F."/>
            <person name="Silar P."/>
            <person name="Natvig D."/>
            <person name="Lalanne C."/>
            <person name="Gautier V."/>
            <person name="Ament-Velasquez S.L."/>
            <person name="Kruys A."/>
            <person name="Hutchinson M.I."/>
            <person name="Powell A.J."/>
            <person name="Barry K."/>
            <person name="Miller A.N."/>
            <person name="Grigoriev I.V."/>
            <person name="Debuchy R."/>
            <person name="Gladieux P."/>
            <person name="Thoren M.H."/>
            <person name="Johannesson H."/>
        </authorList>
    </citation>
    <scope>NUCLEOTIDE SEQUENCE</scope>
    <source>
        <strain evidence="8">CBS 508.74</strain>
    </source>
</reference>
<evidence type="ECO:0008006" key="10">
    <source>
        <dbReference type="Google" id="ProtNLM"/>
    </source>
</evidence>
<keyword evidence="3" id="KW-0752">Steroid biosynthesis</keyword>
<dbReference type="AlphaFoldDB" id="A0AAN6TBL3"/>
<dbReference type="GeneID" id="89936814"/>
<gene>
    <name evidence="8" type="ORF">N656DRAFT_733942</name>
</gene>
<evidence type="ECO:0000256" key="6">
    <source>
        <dbReference type="ARBA" id="ARBA00023593"/>
    </source>
</evidence>
<evidence type="ECO:0000256" key="1">
    <source>
        <dbReference type="ARBA" id="ARBA00022516"/>
    </source>
</evidence>
<dbReference type="EMBL" id="MU853346">
    <property type="protein sequence ID" value="KAK4111345.1"/>
    <property type="molecule type" value="Genomic_DNA"/>
</dbReference>
<dbReference type="PANTHER" id="PTHR43647:SF1">
    <property type="entry name" value="3-KETO-STEROID REDUCTASE ERG27"/>
    <property type="match status" value="1"/>
</dbReference>
<feature type="region of interest" description="Disordered" evidence="7">
    <location>
        <begin position="301"/>
        <end position="321"/>
    </location>
</feature>
<keyword evidence="5" id="KW-0443">Lipid metabolism</keyword>
<dbReference type="SUPFAM" id="SSF51735">
    <property type="entry name" value="NAD(P)-binding Rossmann-fold domains"/>
    <property type="match status" value="1"/>
</dbReference>
<evidence type="ECO:0000256" key="3">
    <source>
        <dbReference type="ARBA" id="ARBA00022955"/>
    </source>
</evidence>
<keyword evidence="9" id="KW-1185">Reference proteome</keyword>
<protein>
    <recommendedName>
        <fullName evidence="10">3-keto-steroid reductase</fullName>
    </recommendedName>
</protein>
<dbReference type="GO" id="GO:0005789">
    <property type="term" value="C:endoplasmic reticulum membrane"/>
    <property type="evidence" value="ECO:0007669"/>
    <property type="project" value="TreeGrafter"/>
</dbReference>
<keyword evidence="2" id="KW-0521">NADP</keyword>
<evidence type="ECO:0000313" key="9">
    <source>
        <dbReference type="Proteomes" id="UP001302812"/>
    </source>
</evidence>
<organism evidence="8 9">
    <name type="scientific">Canariomyces notabilis</name>
    <dbReference type="NCBI Taxonomy" id="2074819"/>
    <lineage>
        <taxon>Eukaryota</taxon>
        <taxon>Fungi</taxon>
        <taxon>Dikarya</taxon>
        <taxon>Ascomycota</taxon>
        <taxon>Pezizomycotina</taxon>
        <taxon>Sordariomycetes</taxon>
        <taxon>Sordariomycetidae</taxon>
        <taxon>Sordariales</taxon>
        <taxon>Chaetomiaceae</taxon>
        <taxon>Canariomyces</taxon>
    </lineage>
</organism>
<dbReference type="Gene3D" id="3.40.50.720">
    <property type="entry name" value="NAD(P)-binding Rossmann-like Domain"/>
    <property type="match status" value="1"/>
</dbReference>
<dbReference type="GO" id="GO:0000253">
    <property type="term" value="F:3-beta-hydroxysteroid 3-dehydrogenase (NADP+) activity"/>
    <property type="evidence" value="ECO:0007669"/>
    <property type="project" value="TreeGrafter"/>
</dbReference>
<evidence type="ECO:0000313" key="8">
    <source>
        <dbReference type="EMBL" id="KAK4111345.1"/>
    </source>
</evidence>
<evidence type="ECO:0000256" key="7">
    <source>
        <dbReference type="SAM" id="MobiDB-lite"/>
    </source>
</evidence>
<keyword evidence="4" id="KW-0560">Oxidoreductase</keyword>
<dbReference type="GO" id="GO:0006696">
    <property type="term" value="P:ergosterol biosynthetic process"/>
    <property type="evidence" value="ECO:0007669"/>
    <property type="project" value="TreeGrafter"/>
</dbReference>
<dbReference type="PANTHER" id="PTHR43647">
    <property type="entry name" value="DEHYDROGENASE"/>
    <property type="match status" value="1"/>
</dbReference>
<name>A0AAN6TBL3_9PEZI</name>
<comment type="caution">
    <text evidence="8">The sequence shown here is derived from an EMBL/GenBank/DDBJ whole genome shotgun (WGS) entry which is preliminary data.</text>
</comment>
<sequence>MAPAPWDGLPSQDTLFVLVTGGNSGIGFGIGERLIDEYITKRSLSSHLIVIPTTRSTKKSQETIDGLRKHTKEFAATSKALRSRAGPGYDPKQTTRRVHILSVQVDLCNLPSIRRAANQLLSGTLTSLSDDDHFESLVDVKIPRLDAVIFNAGIGGWDGLDWPKAFHNILTRGLVSATTWPTFKAAKGGHLIDPLQGTKGSSSSNNPQMGEVFCANVFGHYLFAHWLVPLLSRPSSSTLPPSRIIWETSVEPDWPCLSLDDFQAVKSKAAYESTKRLTDVLALTASLPSSRPFVDRYLGITPAPRDKNKGQAATGGSSQPATTPPKIYLVHPGVVQTTLFPLNAFMHFWYMVVLYIARWLGSPWHPITSYKGACAPVWMALQEQSWLDAVHAERIKWGSSTNIKGECRVKKTEVDGWGWEGKVEEMMALKQQGKLSGRKWSAVDVTEEKLIEFKELGATCWQKMEELREEWEARLDAAEAGRS</sequence>
<accession>A0AAN6TBL3</accession>
<dbReference type="Proteomes" id="UP001302812">
    <property type="component" value="Unassembled WGS sequence"/>
</dbReference>
<keyword evidence="1" id="KW-0444">Lipid biosynthesis</keyword>
<evidence type="ECO:0000256" key="4">
    <source>
        <dbReference type="ARBA" id="ARBA00023002"/>
    </source>
</evidence>
<dbReference type="GO" id="GO:0005811">
    <property type="term" value="C:lipid droplet"/>
    <property type="evidence" value="ECO:0007669"/>
    <property type="project" value="TreeGrafter"/>
</dbReference>
<reference evidence="8" key="1">
    <citation type="journal article" date="2023" name="Mol. Phylogenet. Evol.">
        <title>Genome-scale phylogeny and comparative genomics of the fungal order Sordariales.</title>
        <authorList>
            <person name="Hensen N."/>
            <person name="Bonometti L."/>
            <person name="Westerberg I."/>
            <person name="Brannstrom I.O."/>
            <person name="Guillou S."/>
            <person name="Cros-Aarteil S."/>
            <person name="Calhoun S."/>
            <person name="Haridas S."/>
            <person name="Kuo A."/>
            <person name="Mondo S."/>
            <person name="Pangilinan J."/>
            <person name="Riley R."/>
            <person name="LaButti K."/>
            <person name="Andreopoulos B."/>
            <person name="Lipzen A."/>
            <person name="Chen C."/>
            <person name="Yan M."/>
            <person name="Daum C."/>
            <person name="Ng V."/>
            <person name="Clum A."/>
            <person name="Steindorff A."/>
            <person name="Ohm R.A."/>
            <person name="Martin F."/>
            <person name="Silar P."/>
            <person name="Natvig D.O."/>
            <person name="Lalanne C."/>
            <person name="Gautier V."/>
            <person name="Ament-Velasquez S.L."/>
            <person name="Kruys A."/>
            <person name="Hutchinson M.I."/>
            <person name="Powell A.J."/>
            <person name="Barry K."/>
            <person name="Miller A.N."/>
            <person name="Grigoriev I.V."/>
            <person name="Debuchy R."/>
            <person name="Gladieux P."/>
            <person name="Hiltunen Thoren M."/>
            <person name="Johannesson H."/>
        </authorList>
    </citation>
    <scope>NUCLEOTIDE SEQUENCE</scope>
    <source>
        <strain evidence="8">CBS 508.74</strain>
    </source>
</reference>
<proteinExistence type="inferred from homology"/>
<evidence type="ECO:0000256" key="5">
    <source>
        <dbReference type="ARBA" id="ARBA00023098"/>
    </source>
</evidence>
<dbReference type="InterPro" id="IPR051593">
    <property type="entry name" value="Ergosterol_Biosynth_ERG27"/>
</dbReference>